<dbReference type="EMBL" id="JARXVC010000017">
    <property type="protein sequence ID" value="MDH6283980.1"/>
    <property type="molecule type" value="Genomic_DNA"/>
</dbReference>
<reference evidence="2 3" key="1">
    <citation type="submission" date="2023-04" db="EMBL/GenBank/DDBJ databases">
        <title>Forest soil microbial communities from Buena Vista Peninsula, Colon Province, Panama.</title>
        <authorList>
            <person name="Bouskill N."/>
        </authorList>
    </citation>
    <scope>NUCLEOTIDE SEQUENCE [LARGE SCALE GENOMIC DNA]</scope>
    <source>
        <strain evidence="2 3">CFH S0262</strain>
    </source>
</reference>
<keyword evidence="3" id="KW-1185">Reference proteome</keyword>
<accession>A0ABT6MI41</accession>
<dbReference type="Proteomes" id="UP001160334">
    <property type="component" value="Unassembled WGS sequence"/>
</dbReference>
<keyword evidence="1" id="KW-0472">Membrane</keyword>
<organism evidence="2 3">
    <name type="scientific">Prescottella agglutinans</name>
    <dbReference type="NCBI Taxonomy" id="1644129"/>
    <lineage>
        <taxon>Bacteria</taxon>
        <taxon>Bacillati</taxon>
        <taxon>Actinomycetota</taxon>
        <taxon>Actinomycetes</taxon>
        <taxon>Mycobacteriales</taxon>
        <taxon>Nocardiaceae</taxon>
        <taxon>Prescottella</taxon>
    </lineage>
</organism>
<comment type="caution">
    <text evidence="2">The sequence shown here is derived from an EMBL/GenBank/DDBJ whole genome shotgun (WGS) entry which is preliminary data.</text>
</comment>
<feature type="transmembrane region" description="Helical" evidence="1">
    <location>
        <begin position="52"/>
        <end position="75"/>
    </location>
</feature>
<proteinExistence type="predicted"/>
<dbReference type="RefSeq" id="WP_280763232.1">
    <property type="nucleotide sequence ID" value="NZ_JARXVC010000017.1"/>
</dbReference>
<gene>
    <name evidence="2" type="ORF">M2280_005231</name>
</gene>
<protein>
    <submittedName>
        <fullName evidence="2">Uncharacterized protein</fullName>
    </submittedName>
</protein>
<evidence type="ECO:0000256" key="1">
    <source>
        <dbReference type="SAM" id="Phobius"/>
    </source>
</evidence>
<keyword evidence="1" id="KW-0812">Transmembrane</keyword>
<sequence length="78" mass="8367">MAHPIRVPLTRPVPCARRHHPEERPARWSDRVEEAEAALLATVDRWMNAHPAAATALAIISLAAVVAVAMLAVVASSV</sequence>
<evidence type="ECO:0000313" key="2">
    <source>
        <dbReference type="EMBL" id="MDH6283980.1"/>
    </source>
</evidence>
<evidence type="ECO:0000313" key="3">
    <source>
        <dbReference type="Proteomes" id="UP001160334"/>
    </source>
</evidence>
<keyword evidence="1" id="KW-1133">Transmembrane helix</keyword>
<name>A0ABT6MI41_9NOCA</name>